<keyword evidence="2" id="KW-0326">Glycosidase</keyword>
<dbReference type="GO" id="GO:0016798">
    <property type="term" value="F:hydrolase activity, acting on glycosyl bonds"/>
    <property type="evidence" value="ECO:0007669"/>
    <property type="project" value="UniProtKB-KW"/>
</dbReference>
<dbReference type="PANTHER" id="PTHR48094">
    <property type="entry name" value="PROTEIN/NUCLEIC ACID DEGLYCASE DJ-1-RELATED"/>
    <property type="match status" value="1"/>
</dbReference>
<sequence>MYTKNVYLYVFDTMSDWEVGYLIAELNSGRYFKKDLAPIKVVTVGAHKHPVTTMGGLKVIPNMSVDECMLESNDVVILPGGNTWMEEIHEPILNKSAKALEEGTVVAAICGATIAMARMGLLDSRKHTSNNIEYMKMICPHYNGENYYQDKPAVTDGNLVTATGIAPLEFAMHVLKVMDVFDSVTLDAWFNLYKTYDSKYFYELMNAIK</sequence>
<dbReference type="InterPro" id="IPR050325">
    <property type="entry name" value="Prot/Nucl_acid_deglycase"/>
</dbReference>
<dbReference type="Gene3D" id="3.40.50.880">
    <property type="match status" value="1"/>
</dbReference>
<name>A0ABW1V8F1_9BACL</name>
<keyword evidence="2" id="KW-0378">Hydrolase</keyword>
<organism evidence="2 3">
    <name type="scientific">Paenibacillus septentrionalis</name>
    <dbReference type="NCBI Taxonomy" id="429342"/>
    <lineage>
        <taxon>Bacteria</taxon>
        <taxon>Bacillati</taxon>
        <taxon>Bacillota</taxon>
        <taxon>Bacilli</taxon>
        <taxon>Bacillales</taxon>
        <taxon>Paenibacillaceae</taxon>
        <taxon>Paenibacillus</taxon>
    </lineage>
</organism>
<dbReference type="Proteomes" id="UP001596233">
    <property type="component" value="Unassembled WGS sequence"/>
</dbReference>
<feature type="domain" description="DJ-1/PfpI" evidence="1">
    <location>
        <begin position="4"/>
        <end position="176"/>
    </location>
</feature>
<keyword evidence="2" id="KW-0315">Glutamine amidotransferase</keyword>
<dbReference type="RefSeq" id="WP_379236564.1">
    <property type="nucleotide sequence ID" value="NZ_JBHSTE010000005.1"/>
</dbReference>
<dbReference type="Pfam" id="PF01965">
    <property type="entry name" value="DJ-1_PfpI"/>
    <property type="match status" value="1"/>
</dbReference>
<dbReference type="CDD" id="cd03140">
    <property type="entry name" value="GATase1_PfpI_3"/>
    <property type="match status" value="1"/>
</dbReference>
<evidence type="ECO:0000313" key="3">
    <source>
        <dbReference type="Proteomes" id="UP001596233"/>
    </source>
</evidence>
<dbReference type="InterPro" id="IPR002818">
    <property type="entry name" value="DJ-1/PfpI"/>
</dbReference>
<dbReference type="InterPro" id="IPR029062">
    <property type="entry name" value="Class_I_gatase-like"/>
</dbReference>
<evidence type="ECO:0000313" key="2">
    <source>
        <dbReference type="EMBL" id="MFC6334248.1"/>
    </source>
</evidence>
<dbReference type="EC" id="3.2.-.-" evidence="2"/>
<protein>
    <submittedName>
        <fullName evidence="2">Type 1 glutamine amidotransferase family protein</fullName>
        <ecNumber evidence="2">3.2.-.-</ecNumber>
    </submittedName>
</protein>
<evidence type="ECO:0000259" key="1">
    <source>
        <dbReference type="Pfam" id="PF01965"/>
    </source>
</evidence>
<accession>A0ABW1V8F1</accession>
<gene>
    <name evidence="2" type="ORF">ACFP56_16590</name>
</gene>
<dbReference type="EMBL" id="JBHSTE010000005">
    <property type="protein sequence ID" value="MFC6334248.1"/>
    <property type="molecule type" value="Genomic_DNA"/>
</dbReference>
<keyword evidence="3" id="KW-1185">Reference proteome</keyword>
<comment type="caution">
    <text evidence="2">The sequence shown here is derived from an EMBL/GenBank/DDBJ whole genome shotgun (WGS) entry which is preliminary data.</text>
</comment>
<reference evidence="3" key="1">
    <citation type="journal article" date="2019" name="Int. J. Syst. Evol. Microbiol.">
        <title>The Global Catalogue of Microorganisms (GCM) 10K type strain sequencing project: providing services to taxonomists for standard genome sequencing and annotation.</title>
        <authorList>
            <consortium name="The Broad Institute Genomics Platform"/>
            <consortium name="The Broad Institute Genome Sequencing Center for Infectious Disease"/>
            <person name="Wu L."/>
            <person name="Ma J."/>
        </authorList>
    </citation>
    <scope>NUCLEOTIDE SEQUENCE [LARGE SCALE GENOMIC DNA]</scope>
    <source>
        <strain evidence="3">PCU 280</strain>
    </source>
</reference>
<dbReference type="PANTHER" id="PTHR48094:SF19">
    <property type="entry name" value="DJ-1_PFPI DOMAIN-CONTAINING PROTEIN"/>
    <property type="match status" value="1"/>
</dbReference>
<proteinExistence type="predicted"/>
<dbReference type="SUPFAM" id="SSF52317">
    <property type="entry name" value="Class I glutamine amidotransferase-like"/>
    <property type="match status" value="1"/>
</dbReference>